<dbReference type="RefSeq" id="XP_062792048.1">
    <property type="nucleotide sequence ID" value="XM_062935997.1"/>
</dbReference>
<organism evidence="2 3">
    <name type="scientific">Kwoniella shivajii</name>
    <dbReference type="NCBI Taxonomy" id="564305"/>
    <lineage>
        <taxon>Eukaryota</taxon>
        <taxon>Fungi</taxon>
        <taxon>Dikarya</taxon>
        <taxon>Basidiomycota</taxon>
        <taxon>Agaricomycotina</taxon>
        <taxon>Tremellomycetes</taxon>
        <taxon>Tremellales</taxon>
        <taxon>Cryptococcaceae</taxon>
        <taxon>Kwoniella</taxon>
    </lineage>
</organism>
<sequence length="314" mass="33501">MDRLNGSGSGSRSNALSSESLSISASLFTSSIDSWIPSNFGVIKPASEKEREFSALLKTDHSDTKLGLGHPSLDAPVRPVQRNGIDGISRRLNLDKKGKAKEVTTTVGTYGDSEDEGESRGKILSKKKNGVIDPFGNGKKKKKDPFSIGKGTIGESSRSTSSTPVVEPSKQVNNPKTYIKTLSATEAVDSVQSNTAHSEEGHSEPSALHPLSTPMASTATPPSPGQGSFPYDGPRLFGSPQKSRSAKRLAEFDDRDDSDEILGGESKVVGQSENGSVETDKNGKVENGVAESPSRLSKTQRRREKRKRAKLSTS</sequence>
<proteinExistence type="predicted"/>
<protein>
    <submittedName>
        <fullName evidence="2">Uncharacterized protein</fullName>
    </submittedName>
</protein>
<feature type="region of interest" description="Disordered" evidence="1">
    <location>
        <begin position="64"/>
        <end position="314"/>
    </location>
</feature>
<dbReference type="EMBL" id="CP141885">
    <property type="protein sequence ID" value="WRT67308.1"/>
    <property type="molecule type" value="Genomic_DNA"/>
</dbReference>
<evidence type="ECO:0000313" key="2">
    <source>
        <dbReference type="EMBL" id="WRT67308.1"/>
    </source>
</evidence>
<feature type="compositionally biased region" description="Acidic residues" evidence="1">
    <location>
        <begin position="253"/>
        <end position="262"/>
    </location>
</feature>
<feature type="compositionally biased region" description="Polar residues" evidence="1">
    <location>
        <begin position="154"/>
        <end position="196"/>
    </location>
</feature>
<gene>
    <name evidence="2" type="ORF">IL334_004277</name>
</gene>
<feature type="compositionally biased region" description="Low complexity" evidence="1">
    <location>
        <begin position="210"/>
        <end position="220"/>
    </location>
</feature>
<dbReference type="Proteomes" id="UP001329825">
    <property type="component" value="Chromosome 5"/>
</dbReference>
<accession>A0ABZ1D001</accession>
<feature type="compositionally biased region" description="Basic residues" evidence="1">
    <location>
        <begin position="298"/>
        <end position="314"/>
    </location>
</feature>
<evidence type="ECO:0000313" key="3">
    <source>
        <dbReference type="Proteomes" id="UP001329825"/>
    </source>
</evidence>
<keyword evidence="3" id="KW-1185">Reference proteome</keyword>
<dbReference type="GeneID" id="87956408"/>
<name>A0ABZ1D001_9TREE</name>
<feature type="compositionally biased region" description="Basic and acidic residues" evidence="1">
    <location>
        <begin position="88"/>
        <end position="102"/>
    </location>
</feature>
<reference evidence="2 3" key="1">
    <citation type="submission" date="2024-01" db="EMBL/GenBank/DDBJ databases">
        <title>Comparative genomics of Cryptococcus and Kwoniella reveals pathogenesis evolution and contrasting modes of karyotype evolution via chromosome fusion or intercentromeric recombination.</title>
        <authorList>
            <person name="Coelho M.A."/>
            <person name="David-Palma M."/>
            <person name="Shea T."/>
            <person name="Bowers K."/>
            <person name="McGinley-Smith S."/>
            <person name="Mohammad A.W."/>
            <person name="Gnirke A."/>
            <person name="Yurkov A.M."/>
            <person name="Nowrousian M."/>
            <person name="Sun S."/>
            <person name="Cuomo C.A."/>
            <person name="Heitman J."/>
        </authorList>
    </citation>
    <scope>NUCLEOTIDE SEQUENCE [LARGE SCALE GENOMIC DNA]</scope>
    <source>
        <strain evidence="2">CBS 11374</strain>
    </source>
</reference>
<evidence type="ECO:0000256" key="1">
    <source>
        <dbReference type="SAM" id="MobiDB-lite"/>
    </source>
</evidence>